<dbReference type="PROSITE" id="PS50104">
    <property type="entry name" value="TIR"/>
    <property type="match status" value="1"/>
</dbReference>
<keyword evidence="1" id="KW-0520">NAD</keyword>
<dbReference type="OrthoDB" id="1678688at2759"/>
<reference evidence="4" key="1">
    <citation type="journal article" date="2017" name="Front. Plant Sci.">
        <title>Climate Clever Clovers: New Paradigm to Reduce the Environmental Footprint of Ruminants by Breeding Low Methanogenic Forages Utilizing Haplotype Variation.</title>
        <authorList>
            <person name="Kaur P."/>
            <person name="Appels R."/>
            <person name="Bayer P.E."/>
            <person name="Keeble-Gagnere G."/>
            <person name="Wang J."/>
            <person name="Hirakawa H."/>
            <person name="Shirasawa K."/>
            <person name="Vercoe P."/>
            <person name="Stefanova K."/>
            <person name="Durmic Z."/>
            <person name="Nichols P."/>
            <person name="Revell C."/>
            <person name="Isobe S.N."/>
            <person name="Edwards D."/>
            <person name="Erskine W."/>
        </authorList>
    </citation>
    <scope>NUCLEOTIDE SEQUENCE [LARGE SCALE GENOMIC DNA]</scope>
    <source>
        <strain evidence="4">cv. Daliak</strain>
    </source>
</reference>
<dbReference type="PANTHER" id="PTHR32009:SF144">
    <property type="entry name" value="RESISTANCE PROTEIN (TIR-NBS-LRR CLASS), PUTATIVE-RELATED"/>
    <property type="match status" value="1"/>
</dbReference>
<organism evidence="3 4">
    <name type="scientific">Trifolium subterraneum</name>
    <name type="common">Subterranean clover</name>
    <dbReference type="NCBI Taxonomy" id="3900"/>
    <lineage>
        <taxon>Eukaryota</taxon>
        <taxon>Viridiplantae</taxon>
        <taxon>Streptophyta</taxon>
        <taxon>Embryophyta</taxon>
        <taxon>Tracheophyta</taxon>
        <taxon>Spermatophyta</taxon>
        <taxon>Magnoliopsida</taxon>
        <taxon>eudicotyledons</taxon>
        <taxon>Gunneridae</taxon>
        <taxon>Pentapetalae</taxon>
        <taxon>rosids</taxon>
        <taxon>fabids</taxon>
        <taxon>Fabales</taxon>
        <taxon>Fabaceae</taxon>
        <taxon>Papilionoideae</taxon>
        <taxon>50 kb inversion clade</taxon>
        <taxon>NPAAA clade</taxon>
        <taxon>Hologalegina</taxon>
        <taxon>IRL clade</taxon>
        <taxon>Trifolieae</taxon>
        <taxon>Trifolium</taxon>
    </lineage>
</organism>
<dbReference type="AlphaFoldDB" id="A0A2Z6P2X3"/>
<name>A0A2Z6P2X3_TRISU</name>
<evidence type="ECO:0000313" key="4">
    <source>
        <dbReference type="Proteomes" id="UP000242715"/>
    </source>
</evidence>
<dbReference type="SMART" id="SM00255">
    <property type="entry name" value="TIR"/>
    <property type="match status" value="1"/>
</dbReference>
<dbReference type="SUPFAM" id="SSF52200">
    <property type="entry name" value="Toll/Interleukin receptor TIR domain"/>
    <property type="match status" value="1"/>
</dbReference>
<dbReference type="EMBL" id="DF974873">
    <property type="protein sequence ID" value="GAU50788.1"/>
    <property type="molecule type" value="Genomic_DNA"/>
</dbReference>
<dbReference type="Pfam" id="PF01582">
    <property type="entry name" value="TIR"/>
    <property type="match status" value="1"/>
</dbReference>
<feature type="domain" description="TIR" evidence="2">
    <location>
        <begin position="14"/>
        <end position="123"/>
    </location>
</feature>
<gene>
    <name evidence="3" type="ORF">TSUD_192240</name>
</gene>
<evidence type="ECO:0000256" key="1">
    <source>
        <dbReference type="ARBA" id="ARBA00023027"/>
    </source>
</evidence>
<dbReference type="Gene3D" id="3.40.50.10140">
    <property type="entry name" value="Toll/interleukin-1 receptor homology (TIR) domain"/>
    <property type="match status" value="1"/>
</dbReference>
<dbReference type="PANTHER" id="PTHR32009">
    <property type="entry name" value="TMV RESISTANCE PROTEIN N-LIKE"/>
    <property type="match status" value="1"/>
</dbReference>
<protein>
    <recommendedName>
        <fullName evidence="2">TIR domain-containing protein</fullName>
    </recommendedName>
</protein>
<dbReference type="InterPro" id="IPR035897">
    <property type="entry name" value="Toll_tir_struct_dom_sf"/>
</dbReference>
<sequence length="123" mass="13758">MAVLDSSSSFSYGFTYDVFLSFRGLDTRYGFTGNLYKALLNNGIHTFIDDEELQRGHEITPSLLEAIEESRIAIVVLSKNYASSSFCLQELVKILDCIKGKGRLVCPIFYDVDPSDVRKQTGS</sequence>
<evidence type="ECO:0000259" key="2">
    <source>
        <dbReference type="PROSITE" id="PS50104"/>
    </source>
</evidence>
<dbReference type="GO" id="GO:0007165">
    <property type="term" value="P:signal transduction"/>
    <property type="evidence" value="ECO:0007669"/>
    <property type="project" value="InterPro"/>
</dbReference>
<dbReference type="InterPro" id="IPR000157">
    <property type="entry name" value="TIR_dom"/>
</dbReference>
<keyword evidence="4" id="KW-1185">Reference proteome</keyword>
<accession>A0A2Z6P2X3</accession>
<proteinExistence type="predicted"/>
<dbReference type="Proteomes" id="UP000242715">
    <property type="component" value="Unassembled WGS sequence"/>
</dbReference>
<evidence type="ECO:0000313" key="3">
    <source>
        <dbReference type="EMBL" id="GAU50788.1"/>
    </source>
</evidence>